<proteinExistence type="predicted"/>
<dbReference type="PIRSF" id="PIRSF018266">
    <property type="entry name" value="FecR"/>
    <property type="match status" value="1"/>
</dbReference>
<dbReference type="PATRIC" id="fig|946077.3.peg.1528"/>
<dbReference type="Proteomes" id="UP000005938">
    <property type="component" value="Unassembled WGS sequence"/>
</dbReference>
<gene>
    <name evidence="4" type="ORF">W5A_07562</name>
</gene>
<dbReference type="Gene3D" id="3.55.50.30">
    <property type="match status" value="1"/>
</dbReference>
<dbReference type="Gene3D" id="2.60.120.1440">
    <property type="match status" value="1"/>
</dbReference>
<dbReference type="PANTHER" id="PTHR30273">
    <property type="entry name" value="PERIPLASMIC SIGNAL SENSOR AND SIGMA FACTOR ACTIVATOR FECR-RELATED"/>
    <property type="match status" value="1"/>
</dbReference>
<evidence type="ECO:0000256" key="1">
    <source>
        <dbReference type="SAM" id="Phobius"/>
    </source>
</evidence>
<name>I0WF79_9FLAO</name>
<dbReference type="AlphaFoldDB" id="I0WF79"/>
<feature type="domain" description="FecR protein" evidence="2">
    <location>
        <begin position="173"/>
        <end position="271"/>
    </location>
</feature>
<dbReference type="InterPro" id="IPR032508">
    <property type="entry name" value="FecR_C"/>
</dbReference>
<dbReference type="OrthoDB" id="649666at2"/>
<keyword evidence="5" id="KW-1185">Reference proteome</keyword>
<evidence type="ECO:0000259" key="3">
    <source>
        <dbReference type="Pfam" id="PF16344"/>
    </source>
</evidence>
<keyword evidence="1" id="KW-0472">Membrane</keyword>
<reference evidence="4 5" key="1">
    <citation type="journal article" date="2012" name="J. Bacteriol.">
        <title>Genome Sequence of the Halotolerant Bacterium Imtechella halotolerans K1T.</title>
        <authorList>
            <person name="Kumar S."/>
            <person name="Vikram S."/>
            <person name="Subramanian S."/>
            <person name="Raghava G.P."/>
            <person name="Pinnaka A.K."/>
        </authorList>
    </citation>
    <scope>NUCLEOTIDE SEQUENCE [LARGE SCALE GENOMIC DNA]</scope>
    <source>
        <strain evidence="4 5">K1</strain>
    </source>
</reference>
<dbReference type="InterPro" id="IPR006860">
    <property type="entry name" value="FecR"/>
</dbReference>
<evidence type="ECO:0000313" key="5">
    <source>
        <dbReference type="Proteomes" id="UP000005938"/>
    </source>
</evidence>
<evidence type="ECO:0000259" key="2">
    <source>
        <dbReference type="Pfam" id="PF04773"/>
    </source>
</evidence>
<dbReference type="InterPro" id="IPR012373">
    <property type="entry name" value="Ferrdict_sens_TM"/>
</dbReference>
<sequence>MKELFIKYINRECSEEEIQQIVSYFQHSDDFSEVPTIEAISQLLEDFPDMDEDSVSLIRSNILKIARDEKAVKIKRRRITFMFYAAAVFVGVVAMTYVFKESLFNPNSMKESVVESSQTIPGTDKATLTLEDGSQIALEKNKNFKTQNAVSNGETIVYTNSDKNKTAIVYNTLTIPRGGQFYVELSDGTKVWLNSASQLKYPVTFGDDKPRSVELLYGEAYFEVSPSSKHNGQGFSVFTASQEVKVLGTEFNIKAYSDEDYVYTTLVNGSIALNVENQTRELLPKQQSIHSSKYNVLKVVEADVYSEISWKNGLFSFKSKSLKEIMTVLSRWYDIDVIFEIKEPEKIMFNGVLKKNLSLEQMLEIINRTNLINAYEIENNTITIK</sequence>
<protein>
    <submittedName>
        <fullName evidence="4">Anti-sigma factor</fullName>
    </submittedName>
</protein>
<evidence type="ECO:0000313" key="4">
    <source>
        <dbReference type="EMBL" id="EID75045.1"/>
    </source>
</evidence>
<accession>I0WF79</accession>
<feature type="transmembrane region" description="Helical" evidence="1">
    <location>
        <begin position="79"/>
        <end position="99"/>
    </location>
</feature>
<dbReference type="eggNOG" id="COG3712">
    <property type="taxonomic scope" value="Bacteria"/>
</dbReference>
<comment type="caution">
    <text evidence="4">The sequence shown here is derived from an EMBL/GenBank/DDBJ whole genome shotgun (WGS) entry which is preliminary data.</text>
</comment>
<keyword evidence="1" id="KW-1133">Transmembrane helix</keyword>
<organism evidence="4 5">
    <name type="scientific">Imtechella halotolerans K1</name>
    <dbReference type="NCBI Taxonomy" id="946077"/>
    <lineage>
        <taxon>Bacteria</taxon>
        <taxon>Pseudomonadati</taxon>
        <taxon>Bacteroidota</taxon>
        <taxon>Flavobacteriia</taxon>
        <taxon>Flavobacteriales</taxon>
        <taxon>Flavobacteriaceae</taxon>
        <taxon>Imtechella</taxon>
    </lineage>
</organism>
<dbReference type="STRING" id="946077.W5A_07562"/>
<keyword evidence="1" id="KW-0812">Transmembrane</keyword>
<dbReference type="EMBL" id="AJJU01000008">
    <property type="protein sequence ID" value="EID75045.1"/>
    <property type="molecule type" value="Genomic_DNA"/>
</dbReference>
<dbReference type="PANTHER" id="PTHR30273:SF2">
    <property type="entry name" value="PROTEIN FECR"/>
    <property type="match status" value="1"/>
</dbReference>
<dbReference type="GO" id="GO:0016989">
    <property type="term" value="F:sigma factor antagonist activity"/>
    <property type="evidence" value="ECO:0007669"/>
    <property type="project" value="TreeGrafter"/>
</dbReference>
<dbReference type="Pfam" id="PF04773">
    <property type="entry name" value="FecR"/>
    <property type="match status" value="1"/>
</dbReference>
<dbReference type="RefSeq" id="WP_008239091.1">
    <property type="nucleotide sequence ID" value="NZ_AJJU01000008.1"/>
</dbReference>
<dbReference type="Pfam" id="PF16344">
    <property type="entry name" value="FecR_C"/>
    <property type="match status" value="1"/>
</dbReference>
<feature type="domain" description="Protein FecR C-terminal" evidence="3">
    <location>
        <begin position="315"/>
        <end position="384"/>
    </location>
</feature>